<name>A0A0M3IDV1_ASCLU</name>
<protein>
    <submittedName>
        <fullName evidence="2">Uncharacterized protein</fullName>
    </submittedName>
</protein>
<dbReference type="WBParaSite" id="ALUE_0001622801-mRNA-1">
    <property type="protein sequence ID" value="ALUE_0001622801-mRNA-1"/>
    <property type="gene ID" value="ALUE_0001622801"/>
</dbReference>
<dbReference type="Proteomes" id="UP000036681">
    <property type="component" value="Unplaced"/>
</dbReference>
<proteinExistence type="predicted"/>
<reference evidence="2" key="1">
    <citation type="submission" date="2017-02" db="UniProtKB">
        <authorList>
            <consortium name="WormBaseParasite"/>
        </authorList>
    </citation>
    <scope>IDENTIFICATION</scope>
</reference>
<evidence type="ECO:0000313" key="2">
    <source>
        <dbReference type="WBParaSite" id="ALUE_0001622801-mRNA-1"/>
    </source>
</evidence>
<keyword evidence="1" id="KW-1185">Reference proteome</keyword>
<sequence length="39" mass="4850">MYTEFSERVIRYKRKMMIFVVRNRLTCYFCTSRFDTSAV</sequence>
<organism evidence="1 2">
    <name type="scientific">Ascaris lumbricoides</name>
    <name type="common">Giant roundworm</name>
    <dbReference type="NCBI Taxonomy" id="6252"/>
    <lineage>
        <taxon>Eukaryota</taxon>
        <taxon>Metazoa</taxon>
        <taxon>Ecdysozoa</taxon>
        <taxon>Nematoda</taxon>
        <taxon>Chromadorea</taxon>
        <taxon>Rhabditida</taxon>
        <taxon>Spirurina</taxon>
        <taxon>Ascaridomorpha</taxon>
        <taxon>Ascaridoidea</taxon>
        <taxon>Ascarididae</taxon>
        <taxon>Ascaris</taxon>
    </lineage>
</organism>
<dbReference type="AlphaFoldDB" id="A0A0M3IDV1"/>
<accession>A0A0M3IDV1</accession>
<evidence type="ECO:0000313" key="1">
    <source>
        <dbReference type="Proteomes" id="UP000036681"/>
    </source>
</evidence>